<comment type="caution">
    <text evidence="1">The sequence shown here is derived from an EMBL/GenBank/DDBJ whole genome shotgun (WGS) entry which is preliminary data.</text>
</comment>
<gene>
    <name evidence="1" type="ORF">UJA718_LOCUS43764</name>
</gene>
<keyword evidence="2" id="KW-1185">Reference proteome</keyword>
<proteinExistence type="predicted"/>
<name>A0A821SDU2_9BILA</name>
<dbReference type="AlphaFoldDB" id="A0A821SDU2"/>
<protein>
    <submittedName>
        <fullName evidence="1">Uncharacterized protein</fullName>
    </submittedName>
</protein>
<reference evidence="1" key="1">
    <citation type="submission" date="2021-02" db="EMBL/GenBank/DDBJ databases">
        <authorList>
            <person name="Nowell W R."/>
        </authorList>
    </citation>
    <scope>NUCLEOTIDE SEQUENCE</scope>
</reference>
<sequence length="46" mass="5114">MNINYLFSQYRIGGSPVTGRQASLLSLQRQDDSFYTNMTTGGHGET</sequence>
<dbReference type="EMBL" id="CAJOBP010063154">
    <property type="protein sequence ID" value="CAF4858116.1"/>
    <property type="molecule type" value="Genomic_DNA"/>
</dbReference>
<organism evidence="1 2">
    <name type="scientific">Rotaria socialis</name>
    <dbReference type="NCBI Taxonomy" id="392032"/>
    <lineage>
        <taxon>Eukaryota</taxon>
        <taxon>Metazoa</taxon>
        <taxon>Spiralia</taxon>
        <taxon>Gnathifera</taxon>
        <taxon>Rotifera</taxon>
        <taxon>Eurotatoria</taxon>
        <taxon>Bdelloidea</taxon>
        <taxon>Philodinida</taxon>
        <taxon>Philodinidae</taxon>
        <taxon>Rotaria</taxon>
    </lineage>
</organism>
<evidence type="ECO:0000313" key="2">
    <source>
        <dbReference type="Proteomes" id="UP000663873"/>
    </source>
</evidence>
<feature type="non-terminal residue" evidence="1">
    <location>
        <position position="46"/>
    </location>
</feature>
<dbReference type="Proteomes" id="UP000663873">
    <property type="component" value="Unassembled WGS sequence"/>
</dbReference>
<accession>A0A821SDU2</accession>
<evidence type="ECO:0000313" key="1">
    <source>
        <dbReference type="EMBL" id="CAF4858116.1"/>
    </source>
</evidence>